<dbReference type="PANTHER" id="PTHR13593">
    <property type="match status" value="1"/>
</dbReference>
<dbReference type="GO" id="GO:0008081">
    <property type="term" value="F:phosphoric diester hydrolase activity"/>
    <property type="evidence" value="ECO:0007669"/>
    <property type="project" value="InterPro"/>
</dbReference>
<dbReference type="InterPro" id="IPR051057">
    <property type="entry name" value="PI-PLC_domain"/>
</dbReference>
<evidence type="ECO:0000256" key="1">
    <source>
        <dbReference type="SAM" id="SignalP"/>
    </source>
</evidence>
<organism evidence="2 3">
    <name type="scientific">Aspergillus rambellii</name>
    <dbReference type="NCBI Taxonomy" id="308745"/>
    <lineage>
        <taxon>Eukaryota</taxon>
        <taxon>Fungi</taxon>
        <taxon>Dikarya</taxon>
        <taxon>Ascomycota</taxon>
        <taxon>Pezizomycotina</taxon>
        <taxon>Eurotiomycetes</taxon>
        <taxon>Eurotiomycetidae</taxon>
        <taxon>Eurotiales</taxon>
        <taxon>Aspergillaceae</taxon>
        <taxon>Aspergillus</taxon>
        <taxon>Aspergillus subgen. Nidulantes</taxon>
    </lineage>
</organism>
<reference evidence="2 3" key="1">
    <citation type="submission" date="2015-02" db="EMBL/GenBank/DDBJ databases">
        <title>Draft Genome Sequences of Two Closely-Related Aflatoxigenic Aspergillus Species Obtained from the Cote d'Ivoire.</title>
        <authorList>
            <person name="Moore G.G."/>
            <person name="Beltz S.B."/>
            <person name="Mack B.M."/>
        </authorList>
    </citation>
    <scope>NUCLEOTIDE SEQUENCE [LARGE SCALE GENOMIC DNA]</scope>
    <source>
        <strain evidence="2 3">SRRC1468</strain>
    </source>
</reference>
<keyword evidence="3" id="KW-1185">Reference proteome</keyword>
<feature type="chain" id="PRO_5002529489" description="Phosphatidylinositol-specific phospholipase C X domain-containing protein" evidence="1">
    <location>
        <begin position="22"/>
        <end position="629"/>
    </location>
</feature>
<dbReference type="OrthoDB" id="1046782at2759"/>
<dbReference type="PANTHER" id="PTHR13593:SF143">
    <property type="entry name" value="PHOSPHATIDYLINOSITOL-SPECIFIC PHOSPHOLIPASE C X DOMAIN-CONTAINING PROTEIN"/>
    <property type="match status" value="1"/>
</dbReference>
<dbReference type="CDD" id="cd08621">
    <property type="entry name" value="PI-PLCXDc_like_2"/>
    <property type="match status" value="1"/>
</dbReference>
<comment type="caution">
    <text evidence="2">The sequence shown here is derived from an EMBL/GenBank/DDBJ whole genome shotgun (WGS) entry which is preliminary data.</text>
</comment>
<evidence type="ECO:0000313" key="2">
    <source>
        <dbReference type="EMBL" id="KKK23832.1"/>
    </source>
</evidence>
<dbReference type="GO" id="GO:0006629">
    <property type="term" value="P:lipid metabolic process"/>
    <property type="evidence" value="ECO:0007669"/>
    <property type="project" value="InterPro"/>
</dbReference>
<proteinExistence type="predicted"/>
<dbReference type="STRING" id="308745.A0A0F8XJT4"/>
<name>A0A0F8XJT4_9EURO</name>
<gene>
    <name evidence="2" type="ORF">ARAM_004533</name>
</gene>
<dbReference type="Proteomes" id="UP000034291">
    <property type="component" value="Unassembled WGS sequence"/>
</dbReference>
<dbReference type="PROSITE" id="PS50007">
    <property type="entry name" value="PIPLC_X_DOMAIN"/>
    <property type="match status" value="1"/>
</dbReference>
<evidence type="ECO:0008006" key="4">
    <source>
        <dbReference type="Google" id="ProtNLM"/>
    </source>
</evidence>
<feature type="signal peptide" evidence="1">
    <location>
        <begin position="1"/>
        <end position="21"/>
    </location>
</feature>
<protein>
    <recommendedName>
        <fullName evidence="4">Phosphatidylinositol-specific phospholipase C X domain-containing protein</fullName>
    </recommendedName>
</protein>
<dbReference type="Gene3D" id="3.20.20.190">
    <property type="entry name" value="Phosphatidylinositol (PI) phosphodiesterase"/>
    <property type="match status" value="1"/>
</dbReference>
<dbReference type="AlphaFoldDB" id="A0A0F8XJT4"/>
<evidence type="ECO:0000313" key="3">
    <source>
        <dbReference type="Proteomes" id="UP000034291"/>
    </source>
</evidence>
<dbReference type="EMBL" id="JZBS01001184">
    <property type="protein sequence ID" value="KKK23832.1"/>
    <property type="molecule type" value="Genomic_DNA"/>
</dbReference>
<sequence>MRRDYMRIAFLGLVSFSTAWASIASSGQGDHSAGRSDWTRIKRASDDIISACNPNDTTYSSESMPAGSYMDWGLLDTASLTSGKQYITIVNLTPHRFKLQSTHSYQMDVFDWGDVPPGRARQNLAQYTTAAGKDAVDDNGEAYYSIEGTSKQFVIRATTHIPDTHWRRTVIDLSGMGLGQREYSDPAAETSVTLVMTGSESYGFITSLTYGAANWMKEIYDVIKDRPLQHIVIPGTHDSGMSTISDKIVSLGTTPNTQTQALSIYNQLRVGARWFDLRIMSVHQLDASDYEFYAAHVNDETADVPVGNTGESLSDIIQEINQFTSENPGEVIFFHLRYLIGIRNIPSGPIYWGNDTVDAFFTQLEKINNRCGNLDTDVHFQHQKTSYFMGQNDGSGCVIFLLDGSNLKTGVTSSSVSDGFYPAGQMGIDDHWSDLANTQPMAENQISVWSGIERVKPFSNDEFLISQWLVSADVVTTTALTIQNIAILPTNPALYWAGVNAMSPQKWPNVLLVDYIGVVVTDQFAWSQLGAELYTLAIGLNLYMISENCDVSDERSPVLPSLTSSTSSQTKRAASGWNGIIYANGTVVDHPPRNLHPGRVEVLKAGTVFNNGTVLEQDIRNPNFNSTAF</sequence>
<accession>A0A0F8XJT4</accession>
<dbReference type="SUPFAM" id="SSF51695">
    <property type="entry name" value="PLC-like phosphodiesterases"/>
    <property type="match status" value="1"/>
</dbReference>
<dbReference type="InterPro" id="IPR017946">
    <property type="entry name" value="PLC-like_Pdiesterase_TIM-brl"/>
</dbReference>
<keyword evidence="1" id="KW-0732">Signal</keyword>